<gene>
    <name evidence="1" type="ORF">J4203_08005</name>
</gene>
<evidence type="ECO:0000313" key="1">
    <source>
        <dbReference type="EMBL" id="MBS3063775.1"/>
    </source>
</evidence>
<evidence type="ECO:0000313" key="2">
    <source>
        <dbReference type="Proteomes" id="UP000678237"/>
    </source>
</evidence>
<name>A0A8T4LKN2_9ARCH</name>
<comment type="caution">
    <text evidence="1">The sequence shown here is derived from an EMBL/GenBank/DDBJ whole genome shotgun (WGS) entry which is preliminary data.</text>
</comment>
<reference evidence="1" key="2">
    <citation type="submission" date="2021-05" db="EMBL/GenBank/DDBJ databases">
        <title>Protein family content uncovers lineage relationships and bacterial pathway maintenance mechanisms in DPANN archaea.</title>
        <authorList>
            <person name="Castelle C.J."/>
            <person name="Meheust R."/>
            <person name="Jaffe A.L."/>
            <person name="Seitz K."/>
            <person name="Gong X."/>
            <person name="Baker B.J."/>
            <person name="Banfield J.F."/>
        </authorList>
    </citation>
    <scope>NUCLEOTIDE SEQUENCE</scope>
    <source>
        <strain evidence="1">RIFCSPLOWO2_01_FULL_58_19</strain>
    </source>
</reference>
<sequence>MVDARVSLNEYTNRVLMVVKAKYGLKDKSEAINKFAEMYGEDEVERKVKPSYLKKLDRIQREYYKQARKPGYRPTSIEELRKEIEGK</sequence>
<dbReference type="EMBL" id="JAGVWE010000007">
    <property type="protein sequence ID" value="MBS3063775.1"/>
    <property type="molecule type" value="Genomic_DNA"/>
</dbReference>
<dbReference type="Proteomes" id="UP000678237">
    <property type="component" value="Unassembled WGS sequence"/>
</dbReference>
<reference evidence="1" key="1">
    <citation type="submission" date="2021-03" db="EMBL/GenBank/DDBJ databases">
        <authorList>
            <person name="Jaffe A."/>
        </authorList>
    </citation>
    <scope>NUCLEOTIDE SEQUENCE</scope>
    <source>
        <strain evidence="1">RIFCSPLOWO2_01_FULL_58_19</strain>
    </source>
</reference>
<proteinExistence type="predicted"/>
<dbReference type="AlphaFoldDB" id="A0A8T4LKN2"/>
<protein>
    <submittedName>
        <fullName evidence="1">DUF2683 family protein</fullName>
    </submittedName>
</protein>
<organism evidence="1 2">
    <name type="scientific">Candidatus Iainarchaeum sp</name>
    <dbReference type="NCBI Taxonomy" id="3101447"/>
    <lineage>
        <taxon>Archaea</taxon>
        <taxon>Candidatus Iainarchaeota</taxon>
        <taxon>Candidatus Iainarchaeia</taxon>
        <taxon>Candidatus Iainarchaeales</taxon>
        <taxon>Candidatus Iainarchaeaceae</taxon>
        <taxon>Candidatus Iainarchaeum</taxon>
    </lineage>
</organism>
<accession>A0A8T4LKN2</accession>